<organism evidence="5 6">
    <name type="scientific">Rothia koreensis</name>
    <dbReference type="NCBI Taxonomy" id="592378"/>
    <lineage>
        <taxon>Bacteria</taxon>
        <taxon>Bacillati</taxon>
        <taxon>Actinomycetota</taxon>
        <taxon>Actinomycetes</taxon>
        <taxon>Micrococcales</taxon>
        <taxon>Micrococcaceae</taxon>
        <taxon>Rothia</taxon>
    </lineage>
</organism>
<dbReference type="InterPro" id="IPR011711">
    <property type="entry name" value="GntR_C"/>
</dbReference>
<dbReference type="EMBL" id="WOGT01000002">
    <property type="protein sequence ID" value="MUN54429.1"/>
    <property type="molecule type" value="Genomic_DNA"/>
</dbReference>
<keyword evidence="6" id="KW-1185">Reference proteome</keyword>
<gene>
    <name evidence="5" type="ORF">GMA10_04245</name>
</gene>
<dbReference type="InterPro" id="IPR036388">
    <property type="entry name" value="WH-like_DNA-bd_sf"/>
</dbReference>
<dbReference type="InterPro" id="IPR036390">
    <property type="entry name" value="WH_DNA-bd_sf"/>
</dbReference>
<protein>
    <submittedName>
        <fullName evidence="5">FCD domain-containing protein</fullName>
    </submittedName>
</protein>
<dbReference type="SUPFAM" id="SSF46785">
    <property type="entry name" value="Winged helix' DNA-binding domain"/>
    <property type="match status" value="1"/>
</dbReference>
<keyword evidence="1" id="KW-0805">Transcription regulation</keyword>
<dbReference type="PANTHER" id="PTHR43537">
    <property type="entry name" value="TRANSCRIPTIONAL REGULATOR, GNTR FAMILY"/>
    <property type="match status" value="1"/>
</dbReference>
<dbReference type="OrthoDB" id="8680240at2"/>
<keyword evidence="3" id="KW-0804">Transcription</keyword>
<evidence type="ECO:0000256" key="1">
    <source>
        <dbReference type="ARBA" id="ARBA00023015"/>
    </source>
</evidence>
<dbReference type="Proteomes" id="UP000462152">
    <property type="component" value="Unassembled WGS sequence"/>
</dbReference>
<dbReference type="PANTHER" id="PTHR43537:SF24">
    <property type="entry name" value="GLUCONATE OPERON TRANSCRIPTIONAL REPRESSOR"/>
    <property type="match status" value="1"/>
</dbReference>
<evidence type="ECO:0000256" key="3">
    <source>
        <dbReference type="ARBA" id="ARBA00023163"/>
    </source>
</evidence>
<evidence type="ECO:0000313" key="6">
    <source>
        <dbReference type="Proteomes" id="UP000462152"/>
    </source>
</evidence>
<sequence length="218" mass="24986">MNRPVRTRSGPTLTDTAYVHIERMIIHGEIEPLTFVSEADFMEWTGLGRTPVREAVHRLARERMVEIHPSRGILIPEISVESELRILEMRRVLDPWATRLACERATPGERDEMRDLAETLGTENFTLSDYSETVRQTHGLILRAAHNEYLHDAMVQLQNLSRRFWTSHVTDQSEVTTGATLHRAMLTAIVREDAKEGERAATNLNDYLVDFARRVLAV</sequence>
<dbReference type="Gene3D" id="1.20.120.530">
    <property type="entry name" value="GntR ligand-binding domain-like"/>
    <property type="match status" value="1"/>
</dbReference>
<name>A0A7K1LGW3_9MICC</name>
<dbReference type="GO" id="GO:0003677">
    <property type="term" value="F:DNA binding"/>
    <property type="evidence" value="ECO:0007669"/>
    <property type="project" value="UniProtKB-KW"/>
</dbReference>
<dbReference type="Gene3D" id="1.10.10.10">
    <property type="entry name" value="Winged helix-like DNA-binding domain superfamily/Winged helix DNA-binding domain"/>
    <property type="match status" value="1"/>
</dbReference>
<keyword evidence="2" id="KW-0238">DNA-binding</keyword>
<dbReference type="SMART" id="SM00895">
    <property type="entry name" value="FCD"/>
    <property type="match status" value="1"/>
</dbReference>
<proteinExistence type="predicted"/>
<dbReference type="Pfam" id="PF00392">
    <property type="entry name" value="GntR"/>
    <property type="match status" value="1"/>
</dbReference>
<evidence type="ECO:0000313" key="5">
    <source>
        <dbReference type="EMBL" id="MUN54429.1"/>
    </source>
</evidence>
<dbReference type="SMART" id="SM00345">
    <property type="entry name" value="HTH_GNTR"/>
    <property type="match status" value="1"/>
</dbReference>
<dbReference type="GO" id="GO:0003700">
    <property type="term" value="F:DNA-binding transcription factor activity"/>
    <property type="evidence" value="ECO:0007669"/>
    <property type="project" value="InterPro"/>
</dbReference>
<dbReference type="RefSeq" id="WP_129315674.1">
    <property type="nucleotide sequence ID" value="NZ_NOIQ01000010.1"/>
</dbReference>
<dbReference type="InterPro" id="IPR000524">
    <property type="entry name" value="Tscrpt_reg_HTH_GntR"/>
</dbReference>
<evidence type="ECO:0000259" key="4">
    <source>
        <dbReference type="PROSITE" id="PS50949"/>
    </source>
</evidence>
<evidence type="ECO:0000256" key="2">
    <source>
        <dbReference type="ARBA" id="ARBA00023125"/>
    </source>
</evidence>
<dbReference type="SUPFAM" id="SSF48008">
    <property type="entry name" value="GntR ligand-binding domain-like"/>
    <property type="match status" value="1"/>
</dbReference>
<dbReference type="PROSITE" id="PS50949">
    <property type="entry name" value="HTH_GNTR"/>
    <property type="match status" value="1"/>
</dbReference>
<feature type="domain" description="HTH gntR-type" evidence="4">
    <location>
        <begin position="11"/>
        <end position="78"/>
    </location>
</feature>
<comment type="caution">
    <text evidence="5">The sequence shown here is derived from an EMBL/GenBank/DDBJ whole genome shotgun (WGS) entry which is preliminary data.</text>
</comment>
<dbReference type="InterPro" id="IPR008920">
    <property type="entry name" value="TF_FadR/GntR_C"/>
</dbReference>
<reference evidence="5 6" key="1">
    <citation type="submission" date="2019-12" db="EMBL/GenBank/DDBJ databases">
        <authorList>
            <person name="Li J."/>
            <person name="Shi Y."/>
            <person name="Xu G."/>
            <person name="Xiao D."/>
            <person name="Ran X."/>
        </authorList>
    </citation>
    <scope>NUCLEOTIDE SEQUENCE [LARGE SCALE GENOMIC DNA]</scope>
    <source>
        <strain evidence="5 6">JCM 15915</strain>
    </source>
</reference>
<dbReference type="Pfam" id="PF07729">
    <property type="entry name" value="FCD"/>
    <property type="match status" value="1"/>
</dbReference>
<accession>A0A7K1LGW3</accession>
<dbReference type="AlphaFoldDB" id="A0A7K1LGW3"/>